<keyword evidence="5" id="KW-0862">Zinc</keyword>
<accession>A0AAW0PUW1</accession>
<dbReference type="Gene3D" id="3.30.160.60">
    <property type="entry name" value="Classic Zinc Finger"/>
    <property type="match status" value="2"/>
</dbReference>
<keyword evidence="4 10" id="KW-0863">Zinc-finger</keyword>
<dbReference type="GO" id="GO:0008270">
    <property type="term" value="F:zinc ion binding"/>
    <property type="evidence" value="ECO:0007669"/>
    <property type="project" value="UniProtKB-KW"/>
</dbReference>
<keyword evidence="9" id="KW-0539">Nucleus</keyword>
<dbReference type="PROSITE" id="PS00028">
    <property type="entry name" value="ZINC_FINGER_C2H2_1"/>
    <property type="match status" value="1"/>
</dbReference>
<keyword evidence="3" id="KW-0677">Repeat</keyword>
<evidence type="ECO:0000313" key="14">
    <source>
        <dbReference type="Proteomes" id="UP001460270"/>
    </source>
</evidence>
<dbReference type="GO" id="GO:0045944">
    <property type="term" value="P:positive regulation of transcription by RNA polymerase II"/>
    <property type="evidence" value="ECO:0007669"/>
    <property type="project" value="UniProtKB-ARBA"/>
</dbReference>
<dbReference type="PANTHER" id="PTHR19818:SF139">
    <property type="entry name" value="PAIR-RULE PROTEIN ODD-PAIRED"/>
    <property type="match status" value="1"/>
</dbReference>
<keyword evidence="6" id="KW-0805">Transcription regulation</keyword>
<evidence type="ECO:0000256" key="4">
    <source>
        <dbReference type="ARBA" id="ARBA00022771"/>
    </source>
</evidence>
<keyword evidence="8" id="KW-0804">Transcription</keyword>
<proteinExistence type="predicted"/>
<dbReference type="InterPro" id="IPR050329">
    <property type="entry name" value="GLI_C2H2-zinc-finger"/>
</dbReference>
<dbReference type="Proteomes" id="UP001460270">
    <property type="component" value="Unassembled WGS sequence"/>
</dbReference>
<keyword evidence="14" id="KW-1185">Reference proteome</keyword>
<dbReference type="InterPro" id="IPR013087">
    <property type="entry name" value="Znf_C2H2_type"/>
</dbReference>
<comment type="caution">
    <text evidence="13">The sequence shown here is derived from an EMBL/GenBank/DDBJ whole genome shotgun (WGS) entry which is preliminary data.</text>
</comment>
<comment type="subcellular location">
    <subcellularLocation>
        <location evidence="1">Nucleus</location>
    </subcellularLocation>
</comment>
<keyword evidence="7" id="KW-0238">DNA-binding</keyword>
<evidence type="ECO:0000256" key="1">
    <source>
        <dbReference type="ARBA" id="ARBA00004123"/>
    </source>
</evidence>
<evidence type="ECO:0000256" key="2">
    <source>
        <dbReference type="ARBA" id="ARBA00022723"/>
    </source>
</evidence>
<keyword evidence="2" id="KW-0479">Metal-binding</keyword>
<evidence type="ECO:0000256" key="6">
    <source>
        <dbReference type="ARBA" id="ARBA00023015"/>
    </source>
</evidence>
<evidence type="ECO:0000256" key="9">
    <source>
        <dbReference type="ARBA" id="ARBA00023242"/>
    </source>
</evidence>
<dbReference type="PROSITE" id="PS50157">
    <property type="entry name" value="ZINC_FINGER_C2H2_2"/>
    <property type="match status" value="1"/>
</dbReference>
<evidence type="ECO:0000256" key="5">
    <source>
        <dbReference type="ARBA" id="ARBA00022833"/>
    </source>
</evidence>
<dbReference type="GO" id="GO:0005634">
    <property type="term" value="C:nucleus"/>
    <property type="evidence" value="ECO:0007669"/>
    <property type="project" value="UniProtKB-SubCell"/>
</dbReference>
<evidence type="ECO:0000256" key="7">
    <source>
        <dbReference type="ARBA" id="ARBA00023125"/>
    </source>
</evidence>
<dbReference type="FunFam" id="3.30.160.60:FF:000064">
    <property type="entry name" value="Early growth response protein 3"/>
    <property type="match status" value="1"/>
</dbReference>
<evidence type="ECO:0000256" key="8">
    <source>
        <dbReference type="ARBA" id="ARBA00023163"/>
    </source>
</evidence>
<feature type="domain" description="C2H2-type" evidence="12">
    <location>
        <begin position="161"/>
        <end position="188"/>
    </location>
</feature>
<evidence type="ECO:0000256" key="3">
    <source>
        <dbReference type="ARBA" id="ARBA00022737"/>
    </source>
</evidence>
<feature type="region of interest" description="Disordered" evidence="11">
    <location>
        <begin position="229"/>
        <end position="269"/>
    </location>
</feature>
<evidence type="ECO:0000256" key="10">
    <source>
        <dbReference type="PROSITE-ProRule" id="PRU00042"/>
    </source>
</evidence>
<protein>
    <recommendedName>
        <fullName evidence="12">C2H2-type domain-containing protein</fullName>
    </recommendedName>
</protein>
<dbReference type="SMART" id="SM00355">
    <property type="entry name" value="ZnF_C2H2"/>
    <property type="match status" value="1"/>
</dbReference>
<dbReference type="PANTHER" id="PTHR19818">
    <property type="entry name" value="ZINC FINGER PROTEIN ZIC AND GLI"/>
    <property type="match status" value="1"/>
</dbReference>
<evidence type="ECO:0000259" key="12">
    <source>
        <dbReference type="PROSITE" id="PS50157"/>
    </source>
</evidence>
<evidence type="ECO:0000313" key="13">
    <source>
        <dbReference type="EMBL" id="KAK7938372.1"/>
    </source>
</evidence>
<organism evidence="13 14">
    <name type="scientific">Mugilogobius chulae</name>
    <name type="common">yellowstripe goby</name>
    <dbReference type="NCBI Taxonomy" id="88201"/>
    <lineage>
        <taxon>Eukaryota</taxon>
        <taxon>Metazoa</taxon>
        <taxon>Chordata</taxon>
        <taxon>Craniata</taxon>
        <taxon>Vertebrata</taxon>
        <taxon>Euteleostomi</taxon>
        <taxon>Actinopterygii</taxon>
        <taxon>Neopterygii</taxon>
        <taxon>Teleostei</taxon>
        <taxon>Neoteleostei</taxon>
        <taxon>Acanthomorphata</taxon>
        <taxon>Gobiaria</taxon>
        <taxon>Gobiiformes</taxon>
        <taxon>Gobioidei</taxon>
        <taxon>Gobiidae</taxon>
        <taxon>Gobionellinae</taxon>
        <taxon>Mugilogobius</taxon>
    </lineage>
</organism>
<feature type="region of interest" description="Disordered" evidence="11">
    <location>
        <begin position="34"/>
        <end position="61"/>
    </location>
</feature>
<dbReference type="SUPFAM" id="SSF57667">
    <property type="entry name" value="beta-beta-alpha zinc fingers"/>
    <property type="match status" value="1"/>
</dbReference>
<dbReference type="GO" id="GO:0000978">
    <property type="term" value="F:RNA polymerase II cis-regulatory region sequence-specific DNA binding"/>
    <property type="evidence" value="ECO:0007669"/>
    <property type="project" value="TreeGrafter"/>
</dbReference>
<dbReference type="InterPro" id="IPR036236">
    <property type="entry name" value="Znf_C2H2_sf"/>
</dbReference>
<dbReference type="EMBL" id="JBBPFD010000002">
    <property type="protein sequence ID" value="KAK7938372.1"/>
    <property type="molecule type" value="Genomic_DNA"/>
</dbReference>
<sequence length="269" mass="29243">MEQGGPAAVHIAELCFTAALIEQRMVHNLTAKPKQTDSGCLRDRGRTETGPAQNDIGPPGKLPVLPMASPALGLNCCCSCIEPALLLHSLASSVTSVGRRDAMLQASKQLTPERDDSAVASEGQDLQSLESLNDKSFDTGEKTVSCNLVTHMRIHTGERPFSCDVCKKTFSTSRHRATHMRVHTGEKPYSCEVWLNCCCSCIEPALLLHSLASSVTSVGRRDAMLQASKQLTPEKDDSAVASEGQDLQSLERKPSNSYETPHWRKTLQL</sequence>
<name>A0AAW0PUW1_9GOBI</name>
<dbReference type="GO" id="GO:0000981">
    <property type="term" value="F:DNA-binding transcription factor activity, RNA polymerase II-specific"/>
    <property type="evidence" value="ECO:0007669"/>
    <property type="project" value="TreeGrafter"/>
</dbReference>
<gene>
    <name evidence="13" type="ORF">WMY93_001698</name>
</gene>
<evidence type="ECO:0000256" key="11">
    <source>
        <dbReference type="SAM" id="MobiDB-lite"/>
    </source>
</evidence>
<dbReference type="AlphaFoldDB" id="A0AAW0PUW1"/>
<reference evidence="14" key="1">
    <citation type="submission" date="2024-04" db="EMBL/GenBank/DDBJ databases">
        <title>Salinicola lusitanus LLJ914,a marine bacterium isolated from the Okinawa Trough.</title>
        <authorList>
            <person name="Li J."/>
        </authorList>
    </citation>
    <scope>NUCLEOTIDE SEQUENCE [LARGE SCALE GENOMIC DNA]</scope>
</reference>